<dbReference type="PANTHER" id="PTHR30510:SF2">
    <property type="entry name" value="UPF0229 PROTEIN YEAH"/>
    <property type="match status" value="1"/>
</dbReference>
<comment type="similarity">
    <text evidence="1">Belongs to the UPF0229 family.</text>
</comment>
<dbReference type="AlphaFoldDB" id="A0A1D8K5J3"/>
<dbReference type="InterPro" id="IPR006698">
    <property type="entry name" value="UPF0229"/>
</dbReference>
<accession>A0A1D8K5J3</accession>
<dbReference type="Proteomes" id="UP000095342">
    <property type="component" value="Chromosome"/>
</dbReference>
<feature type="compositionally biased region" description="Basic and acidic residues" evidence="2">
    <location>
        <begin position="70"/>
        <end position="89"/>
    </location>
</feature>
<name>A0A1D8K5J3_9GAMM</name>
<dbReference type="EMBL" id="CP017448">
    <property type="protein sequence ID" value="AOV16231.1"/>
    <property type="molecule type" value="Genomic_DNA"/>
</dbReference>
<dbReference type="NCBIfam" id="NF003707">
    <property type="entry name" value="PRK05325.1-2"/>
    <property type="match status" value="1"/>
</dbReference>
<dbReference type="NCBIfam" id="NF003708">
    <property type="entry name" value="PRK05325.1-3"/>
    <property type="match status" value="1"/>
</dbReference>
<evidence type="ECO:0000256" key="2">
    <source>
        <dbReference type="SAM" id="MobiDB-lite"/>
    </source>
</evidence>
<reference evidence="3 4" key="1">
    <citation type="submission" date="2016-09" db="EMBL/GenBank/DDBJ databases">
        <title>Acidihalobacter prosperus V6 (DSM14174).</title>
        <authorList>
            <person name="Khaleque H.N."/>
            <person name="Ramsay J.P."/>
            <person name="Murphy R.J.T."/>
            <person name="Kaksonen A.H."/>
            <person name="Boxall N.J."/>
            <person name="Watkin E.L.J."/>
        </authorList>
    </citation>
    <scope>NUCLEOTIDE SEQUENCE [LARGE SCALE GENOMIC DNA]</scope>
    <source>
        <strain evidence="3 4">V6</strain>
    </source>
</reference>
<proteinExistence type="inferred from homology"/>
<feature type="region of interest" description="Disordered" evidence="2">
    <location>
        <begin position="69"/>
        <end position="105"/>
    </location>
</feature>
<evidence type="ECO:0000256" key="1">
    <source>
        <dbReference type="HAMAP-Rule" id="MF_01232"/>
    </source>
</evidence>
<keyword evidence="4" id="KW-1185">Reference proteome</keyword>
<evidence type="ECO:0000313" key="3">
    <source>
        <dbReference type="EMBL" id="AOV16231.1"/>
    </source>
</evidence>
<dbReference type="PANTHER" id="PTHR30510">
    <property type="entry name" value="UPF0229 PROTEIN YEAH"/>
    <property type="match status" value="1"/>
</dbReference>
<protein>
    <recommendedName>
        <fullName evidence="1">UPF0229 protein BJI67_03330</fullName>
    </recommendedName>
</protein>
<dbReference type="HAMAP" id="MF_01232">
    <property type="entry name" value="UPF0229"/>
    <property type="match status" value="1"/>
</dbReference>
<dbReference type="KEGG" id="aaeo:BJI67_03330"/>
<evidence type="ECO:0000313" key="4">
    <source>
        <dbReference type="Proteomes" id="UP000095342"/>
    </source>
</evidence>
<gene>
    <name evidence="3" type="ORF">BJI67_03330</name>
</gene>
<dbReference type="Pfam" id="PF04285">
    <property type="entry name" value="DUF444"/>
    <property type="match status" value="1"/>
</dbReference>
<dbReference type="RefSeq" id="WP_070071825.1">
    <property type="nucleotide sequence ID" value="NZ_CP017448.1"/>
</dbReference>
<sequence length="421" mass="47757">MSQLIDRRLNGRNKSAVNRQRFIRRYKSQIKQAVSEALAGRSITDVDKGEKISIPSKDISEPVFQHGGAGRREAVHPGNHDFVTGDRVKRPPSGSGSGGSSASEDGCGEDDFVFNLSHEEFLEFFFEDLALPDLVKTQLAKIEDFKSVRAGYTPSGVPSNIDVVRSLRGAVARRMALGGGVRRRLREAEAALEALLADGDDADEASVLALREEIEALRQRLDRIPFIDTFDLRFRNRVKEPKPASQAVMFCLMDVSGSMDAARKDIAKRFFILLYLFLTRHYEHIEVVFIRHHTTALEVDEHDFFYARETGGTVVSSALELSYDIIRSRYPTSDWNIYAAQASDGDNWTDDSPLCRNLLIEKILPCLQYYAYVEIEAEKPQNLWMEYEKVQAACANFAMQRIRTLQDIYPVFRELFRKQTV</sequence>
<organism evidence="3 4">
    <name type="scientific">Acidihalobacter aeolianus</name>
    <dbReference type="NCBI Taxonomy" id="2792603"/>
    <lineage>
        <taxon>Bacteria</taxon>
        <taxon>Pseudomonadati</taxon>
        <taxon>Pseudomonadota</taxon>
        <taxon>Gammaproteobacteria</taxon>
        <taxon>Chromatiales</taxon>
        <taxon>Ectothiorhodospiraceae</taxon>
        <taxon>Acidihalobacter</taxon>
    </lineage>
</organism>